<sequence>MSVYVDEDRLDQGTISSQATVNVANNIEIDNKIVSYQEKRDTIISKILFALGFFLPAIWLISLVWARKTKYREVYRWRRYSIIAFSLLVIVLFCVGWIAIIVFSLIPYPDPSKFNDVMVKSMYLYPGELIAIIWGFLILGVVSYEFIKEMYWKIKKLKQRK</sequence>
<keyword evidence="1" id="KW-1133">Transmembrane helix</keyword>
<dbReference type="RefSeq" id="XP_002683058.1">
    <property type="nucleotide sequence ID" value="XM_002683012.1"/>
</dbReference>
<evidence type="ECO:0000313" key="3">
    <source>
        <dbReference type="Proteomes" id="UP000006671"/>
    </source>
</evidence>
<protein>
    <submittedName>
        <fullName evidence="2">Predicted protein</fullName>
    </submittedName>
</protein>
<evidence type="ECO:0000256" key="1">
    <source>
        <dbReference type="SAM" id="Phobius"/>
    </source>
</evidence>
<dbReference type="GeneID" id="8863781"/>
<accession>D2UXN4</accession>
<dbReference type="OMA" id="ELIAIIW"/>
<reference evidence="2 3" key="1">
    <citation type="journal article" date="2010" name="Cell">
        <title>The genome of Naegleria gruberi illuminates early eukaryotic versatility.</title>
        <authorList>
            <person name="Fritz-Laylin L.K."/>
            <person name="Prochnik S.E."/>
            <person name="Ginger M.L."/>
            <person name="Dacks J.B."/>
            <person name="Carpenter M.L."/>
            <person name="Field M.C."/>
            <person name="Kuo A."/>
            <person name="Paredez A."/>
            <person name="Chapman J."/>
            <person name="Pham J."/>
            <person name="Shu S."/>
            <person name="Neupane R."/>
            <person name="Cipriano M."/>
            <person name="Mancuso J."/>
            <person name="Tu H."/>
            <person name="Salamov A."/>
            <person name="Lindquist E."/>
            <person name="Shapiro H."/>
            <person name="Lucas S."/>
            <person name="Grigoriev I.V."/>
            <person name="Cande W.Z."/>
            <person name="Fulton C."/>
            <person name="Rokhsar D.S."/>
            <person name="Dawson S.C."/>
        </authorList>
    </citation>
    <scope>NUCLEOTIDE SEQUENCE [LARGE SCALE GENOMIC DNA]</scope>
    <source>
        <strain evidence="2 3">NEG-M</strain>
    </source>
</reference>
<name>D2UXN4_NAEGR</name>
<keyword evidence="1" id="KW-0472">Membrane</keyword>
<dbReference type="AlphaFoldDB" id="D2UXN4"/>
<keyword evidence="3" id="KW-1185">Reference proteome</keyword>
<dbReference type="Proteomes" id="UP000006671">
    <property type="component" value="Unassembled WGS sequence"/>
</dbReference>
<dbReference type="VEuPathDB" id="AmoebaDB:NAEGRDRAFT_61188"/>
<gene>
    <name evidence="2" type="ORF">NAEGRDRAFT_61188</name>
</gene>
<proteinExistence type="predicted"/>
<organism evidence="3">
    <name type="scientific">Naegleria gruberi</name>
    <name type="common">Amoeba</name>
    <dbReference type="NCBI Taxonomy" id="5762"/>
    <lineage>
        <taxon>Eukaryota</taxon>
        <taxon>Discoba</taxon>
        <taxon>Heterolobosea</taxon>
        <taxon>Tetramitia</taxon>
        <taxon>Eutetramitia</taxon>
        <taxon>Vahlkampfiidae</taxon>
        <taxon>Naegleria</taxon>
    </lineage>
</organism>
<evidence type="ECO:0000313" key="2">
    <source>
        <dbReference type="EMBL" id="EFC50314.1"/>
    </source>
</evidence>
<dbReference type="EMBL" id="GG738845">
    <property type="protein sequence ID" value="EFC50314.1"/>
    <property type="molecule type" value="Genomic_DNA"/>
</dbReference>
<feature type="transmembrane region" description="Helical" evidence="1">
    <location>
        <begin position="129"/>
        <end position="147"/>
    </location>
</feature>
<keyword evidence="1" id="KW-0812">Transmembrane</keyword>
<feature type="transmembrane region" description="Helical" evidence="1">
    <location>
        <begin position="87"/>
        <end position="109"/>
    </location>
</feature>
<feature type="transmembrane region" description="Helical" evidence="1">
    <location>
        <begin position="43"/>
        <end position="66"/>
    </location>
</feature>
<dbReference type="InParanoid" id="D2UXN4"/>
<dbReference type="KEGG" id="ngr:NAEGRDRAFT_61188"/>
<dbReference type="OrthoDB" id="10333026at2759"/>